<dbReference type="EMBL" id="JACPRF010000033">
    <property type="protein sequence ID" value="MBI2875460.1"/>
    <property type="molecule type" value="Genomic_DNA"/>
</dbReference>
<accession>A0A932FUC6</accession>
<proteinExistence type="predicted"/>
<sequence>GYYLRDMVPEVALREGSAALKRLREMSREMALVTGLVEESADHLFYNAGLYLDGGEICHTHRKVYLPTYGMFDEQRYFARGRKVRAFDTRFGRGCLLICEDLWHPSTAYIAFQDGAALLINLSCSPSRGIDREEKLAITETWETLNQAYAKLFSQFVLFVNRVGYEDGVNFWGGSEILDPEGRVIAKAPYFEEGLTVGELDLGTLRRTRIATTLLRDEDLDLMLRELWRIHQEKNR</sequence>
<evidence type="ECO:0000256" key="1">
    <source>
        <dbReference type="ARBA" id="ARBA00022801"/>
    </source>
</evidence>
<dbReference type="PANTHER" id="PTHR43674:SF2">
    <property type="entry name" value="BETA-UREIDOPROPIONASE"/>
    <property type="match status" value="1"/>
</dbReference>
<protein>
    <submittedName>
        <fullName evidence="3">Carbon-nitrogen hydrolase</fullName>
    </submittedName>
</protein>
<dbReference type="PROSITE" id="PS50263">
    <property type="entry name" value="CN_HYDROLASE"/>
    <property type="match status" value="1"/>
</dbReference>
<comment type="caution">
    <text evidence="3">The sequence shown here is derived from an EMBL/GenBank/DDBJ whole genome shotgun (WGS) entry which is preliminary data.</text>
</comment>
<dbReference type="Gene3D" id="3.60.110.10">
    <property type="entry name" value="Carbon-nitrogen hydrolase"/>
    <property type="match status" value="1"/>
</dbReference>
<dbReference type="AlphaFoldDB" id="A0A932FUC6"/>
<feature type="non-terminal residue" evidence="3">
    <location>
        <position position="1"/>
    </location>
</feature>
<dbReference type="SUPFAM" id="SSF56317">
    <property type="entry name" value="Carbon-nitrogen hydrolase"/>
    <property type="match status" value="1"/>
</dbReference>
<reference evidence="3" key="1">
    <citation type="submission" date="2020-07" db="EMBL/GenBank/DDBJ databases">
        <title>Huge and variable diversity of episymbiotic CPR bacteria and DPANN archaea in groundwater ecosystems.</title>
        <authorList>
            <person name="He C.Y."/>
            <person name="Keren R."/>
            <person name="Whittaker M."/>
            <person name="Farag I.F."/>
            <person name="Doudna J."/>
            <person name="Cate J.H.D."/>
            <person name="Banfield J.F."/>
        </authorList>
    </citation>
    <scope>NUCLEOTIDE SEQUENCE</scope>
    <source>
        <strain evidence="3">NC_groundwater_672_Ag_B-0.1um_62_36</strain>
    </source>
</reference>
<dbReference type="InterPro" id="IPR036526">
    <property type="entry name" value="C-N_Hydrolase_sf"/>
</dbReference>
<organism evidence="3 4">
    <name type="scientific">Tectimicrobiota bacterium</name>
    <dbReference type="NCBI Taxonomy" id="2528274"/>
    <lineage>
        <taxon>Bacteria</taxon>
        <taxon>Pseudomonadati</taxon>
        <taxon>Nitrospinota/Tectimicrobiota group</taxon>
        <taxon>Candidatus Tectimicrobiota</taxon>
    </lineage>
</organism>
<name>A0A932FUC6_UNCTE</name>
<dbReference type="InterPro" id="IPR050345">
    <property type="entry name" value="Aliph_Amidase/BUP"/>
</dbReference>
<dbReference type="Pfam" id="PF00795">
    <property type="entry name" value="CN_hydrolase"/>
    <property type="match status" value="1"/>
</dbReference>
<evidence type="ECO:0000259" key="2">
    <source>
        <dbReference type="PROSITE" id="PS50263"/>
    </source>
</evidence>
<dbReference type="GO" id="GO:0050126">
    <property type="term" value="F:N-carbamoylputrescine amidase activity"/>
    <property type="evidence" value="ECO:0007669"/>
    <property type="project" value="TreeGrafter"/>
</dbReference>
<dbReference type="Proteomes" id="UP000769766">
    <property type="component" value="Unassembled WGS sequence"/>
</dbReference>
<feature type="domain" description="CN hydrolase" evidence="2">
    <location>
        <begin position="1"/>
        <end position="202"/>
    </location>
</feature>
<evidence type="ECO:0000313" key="3">
    <source>
        <dbReference type="EMBL" id="MBI2875460.1"/>
    </source>
</evidence>
<gene>
    <name evidence="3" type="ORF">HYY20_01105</name>
</gene>
<dbReference type="GO" id="GO:0033388">
    <property type="term" value="P:putrescine biosynthetic process from arginine"/>
    <property type="evidence" value="ECO:0007669"/>
    <property type="project" value="TreeGrafter"/>
</dbReference>
<dbReference type="InterPro" id="IPR003010">
    <property type="entry name" value="C-N_Hydrolase"/>
</dbReference>
<dbReference type="PANTHER" id="PTHR43674">
    <property type="entry name" value="NITRILASE C965.09-RELATED"/>
    <property type="match status" value="1"/>
</dbReference>
<evidence type="ECO:0000313" key="4">
    <source>
        <dbReference type="Proteomes" id="UP000769766"/>
    </source>
</evidence>
<keyword evidence="1 3" id="KW-0378">Hydrolase</keyword>